<keyword evidence="1" id="KW-0472">Membrane</keyword>
<keyword evidence="1" id="KW-1133">Transmembrane helix</keyword>
<proteinExistence type="predicted"/>
<feature type="transmembrane region" description="Helical" evidence="1">
    <location>
        <begin position="319"/>
        <end position="341"/>
    </location>
</feature>
<feature type="transmembrane region" description="Helical" evidence="1">
    <location>
        <begin position="107"/>
        <end position="129"/>
    </location>
</feature>
<dbReference type="EMBL" id="JAVIAC010000002">
    <property type="protein sequence ID" value="MDQ7950934.1"/>
    <property type="molecule type" value="Genomic_DNA"/>
</dbReference>
<dbReference type="Proteomes" id="UP001240529">
    <property type="component" value="Unassembled WGS sequence"/>
</dbReference>
<feature type="transmembrane region" description="Helical" evidence="1">
    <location>
        <begin position="161"/>
        <end position="184"/>
    </location>
</feature>
<dbReference type="AlphaFoldDB" id="A0AAP5C4G6"/>
<feature type="transmembrane region" description="Helical" evidence="1">
    <location>
        <begin position="37"/>
        <end position="58"/>
    </location>
</feature>
<name>A0AAP5C4G6_9GAMM</name>
<feature type="transmembrane region" description="Helical" evidence="1">
    <location>
        <begin position="136"/>
        <end position="155"/>
    </location>
</feature>
<evidence type="ECO:0008006" key="4">
    <source>
        <dbReference type="Google" id="ProtNLM"/>
    </source>
</evidence>
<feature type="transmembrane region" description="Helical" evidence="1">
    <location>
        <begin position="353"/>
        <end position="371"/>
    </location>
</feature>
<evidence type="ECO:0000313" key="2">
    <source>
        <dbReference type="EMBL" id="MDQ7950934.1"/>
    </source>
</evidence>
<reference evidence="2" key="1">
    <citation type="submission" date="2023-07" db="EMBL/GenBank/DDBJ databases">
        <authorList>
            <person name="Shahid S."/>
            <person name="Akbar M.Y."/>
            <person name="Ajmal W."/>
            <person name="Ansari A."/>
            <person name="Ghazanfar S."/>
        </authorList>
    </citation>
    <scope>NUCLEOTIDE SEQUENCE</scope>
    <source>
        <strain evidence="2">NIGAB</strain>
    </source>
</reference>
<evidence type="ECO:0000313" key="3">
    <source>
        <dbReference type="Proteomes" id="UP001240529"/>
    </source>
</evidence>
<feature type="transmembrane region" description="Helical" evidence="1">
    <location>
        <begin position="282"/>
        <end position="307"/>
    </location>
</feature>
<gene>
    <name evidence="2" type="ORF">Q0031_03970</name>
</gene>
<sequence length="406" mass="43375">MKKAVYSLLYNLVVAAFPLVALPLAISRTSLADYGSYLGAFLAYTVSLTVSITAFSAFAGRAYVHAQETGGVRSVFRSLLAAQLILVCGALVVYCALLLVMSTGRIVGAWPLSLALASSCLNVDWYFYAVHDYRSILIRNTVVRGVGLAMIYLLVIGEGAISRFAIIMAGILIASNVMGFVIAWRRQQSWMAEQVWLTGAWNQIVQARHLLMSGSVAASYQQLDQVIVKAALGEVAVAKLNILKQVVYMACAVTNAYCRYQTPNGIRSVLRGSSGEQFRRSLLGFLVIMAVMGGIGIMFGAGVLNLLSAAAGAFTLVDVLLVAASAGFISCSVFIATQVNVPLSLERNSLRANLMVAVICLALLSVLPGIYGYRGAMLAVGAGEFIGLVTLVVMSSRVGAWRRINK</sequence>
<keyword evidence="1" id="KW-0812">Transmembrane</keyword>
<accession>A0AAP5C4G6</accession>
<protein>
    <recommendedName>
        <fullName evidence="4">Polysaccharide biosynthesis protein C-terminal domain-containing protein</fullName>
    </recommendedName>
</protein>
<feature type="transmembrane region" description="Helical" evidence="1">
    <location>
        <begin position="79"/>
        <end position="101"/>
    </location>
</feature>
<feature type="transmembrane region" description="Helical" evidence="1">
    <location>
        <begin position="377"/>
        <end position="400"/>
    </location>
</feature>
<evidence type="ECO:0000256" key="1">
    <source>
        <dbReference type="SAM" id="Phobius"/>
    </source>
</evidence>
<comment type="caution">
    <text evidence="2">The sequence shown here is derived from an EMBL/GenBank/DDBJ whole genome shotgun (WGS) entry which is preliminary data.</text>
</comment>
<dbReference type="RefSeq" id="WP_143994457.1">
    <property type="nucleotide sequence ID" value="NZ_JAUZEA010000002.1"/>
</dbReference>
<organism evidence="2 3">
    <name type="scientific">Stenotrophomonas geniculata</name>
    <dbReference type="NCBI Taxonomy" id="86188"/>
    <lineage>
        <taxon>Bacteria</taxon>
        <taxon>Pseudomonadati</taxon>
        <taxon>Pseudomonadota</taxon>
        <taxon>Gammaproteobacteria</taxon>
        <taxon>Lysobacterales</taxon>
        <taxon>Lysobacteraceae</taxon>
        <taxon>Stenotrophomonas</taxon>
    </lineage>
</organism>